<dbReference type="Proteomes" id="UP000774130">
    <property type="component" value="Unassembled WGS sequence"/>
</dbReference>
<dbReference type="CDD" id="cd04301">
    <property type="entry name" value="NAT_SF"/>
    <property type="match status" value="1"/>
</dbReference>
<name>A0ABS6TCF7_9ENTE</name>
<reference evidence="2 3" key="1">
    <citation type="submission" date="2021-06" db="EMBL/GenBank/DDBJ databases">
        <title>Enterococcus alishanensis sp. nov., a novel lactic acid bacterium isolated from fresh coffee beans.</title>
        <authorList>
            <person name="Chen Y.-S."/>
        </authorList>
    </citation>
    <scope>NUCLEOTIDE SEQUENCE [LARGE SCALE GENOMIC DNA]</scope>
    <source>
        <strain evidence="2 3">ALS3</strain>
    </source>
</reference>
<dbReference type="Pfam" id="PF00583">
    <property type="entry name" value="Acetyltransf_1"/>
    <property type="match status" value="1"/>
</dbReference>
<protein>
    <submittedName>
        <fullName evidence="2">GNAT family N-acetyltransferase</fullName>
    </submittedName>
</protein>
<comment type="caution">
    <text evidence="2">The sequence shown here is derived from an EMBL/GenBank/DDBJ whole genome shotgun (WGS) entry which is preliminary data.</text>
</comment>
<dbReference type="EMBL" id="JAHUZB010000003">
    <property type="protein sequence ID" value="MBV7390591.1"/>
    <property type="molecule type" value="Genomic_DNA"/>
</dbReference>
<proteinExistence type="predicted"/>
<dbReference type="RefSeq" id="WP_218325650.1">
    <property type="nucleotide sequence ID" value="NZ_JAHUZB010000003.1"/>
</dbReference>
<accession>A0ABS6TCF7</accession>
<feature type="domain" description="N-acetyltransferase" evidence="1">
    <location>
        <begin position="4"/>
        <end position="148"/>
    </location>
</feature>
<evidence type="ECO:0000313" key="3">
    <source>
        <dbReference type="Proteomes" id="UP000774130"/>
    </source>
</evidence>
<organism evidence="2 3">
    <name type="scientific">Enterococcus alishanensis</name>
    <dbReference type="NCBI Taxonomy" id="1303817"/>
    <lineage>
        <taxon>Bacteria</taxon>
        <taxon>Bacillati</taxon>
        <taxon>Bacillota</taxon>
        <taxon>Bacilli</taxon>
        <taxon>Lactobacillales</taxon>
        <taxon>Enterococcaceae</taxon>
        <taxon>Enterococcus</taxon>
    </lineage>
</organism>
<evidence type="ECO:0000313" key="2">
    <source>
        <dbReference type="EMBL" id="MBV7390591.1"/>
    </source>
</evidence>
<sequence length="148" mass="17247">MREVWLTQKEPQSASLIEQIKNISWPAGAHLAELLENHKLTDWEQVLILSDQEKLVGFVAVLKEDLLENSPWTPFIGLVFVHEDYRGQHLSELLVKKAEEKLIQVGFHEAYIMTRETGRLYEKLGYQKIAETKDKFGHLEEVLHKEKL</sequence>
<evidence type="ECO:0000259" key="1">
    <source>
        <dbReference type="PROSITE" id="PS51186"/>
    </source>
</evidence>
<gene>
    <name evidence="2" type="ORF">KUA55_07865</name>
</gene>
<dbReference type="PROSITE" id="PS51186">
    <property type="entry name" value="GNAT"/>
    <property type="match status" value="1"/>
</dbReference>
<dbReference type="InterPro" id="IPR000182">
    <property type="entry name" value="GNAT_dom"/>
</dbReference>
<keyword evidence="3" id="KW-1185">Reference proteome</keyword>